<evidence type="ECO:0000313" key="3">
    <source>
        <dbReference type="Proteomes" id="UP000188533"/>
    </source>
</evidence>
<feature type="transmembrane region" description="Helical" evidence="1">
    <location>
        <begin position="31"/>
        <end position="52"/>
    </location>
</feature>
<name>A0A1Q3E6H4_LENED</name>
<accession>A0A1Q3E6H4</accession>
<gene>
    <name evidence="2" type="ORF">LENED_004544</name>
</gene>
<reference evidence="2 3" key="1">
    <citation type="submission" date="2016-08" db="EMBL/GenBank/DDBJ databases">
        <authorList>
            <consortium name="Lentinula edodes genome sequencing consortium"/>
            <person name="Sakamoto Y."/>
            <person name="Nakade K."/>
            <person name="Sato S."/>
            <person name="Yoshida Y."/>
            <person name="Miyazaki K."/>
            <person name="Natsume S."/>
            <person name="Konno N."/>
        </authorList>
    </citation>
    <scope>NUCLEOTIDE SEQUENCE [LARGE SCALE GENOMIC DNA]</scope>
    <source>
        <strain evidence="2 3">NBRC 111202</strain>
    </source>
</reference>
<sequence length="116" mass="13105">MYYHNAIVAFITSSSFLYECSIWISRTSWPLNFLLLFSFLMMMRLIVPLTVSSSSSAINGTYKVALRPLFVVFLTLLCRTSIPIAKRFLTNTYPKSFPGIKAASRGLIFFTQSAPT</sequence>
<proteinExistence type="predicted"/>
<dbReference type="EMBL" id="BDGU01000118">
    <property type="protein sequence ID" value="GAW02867.1"/>
    <property type="molecule type" value="Genomic_DNA"/>
</dbReference>
<keyword evidence="1" id="KW-0812">Transmembrane</keyword>
<keyword evidence="1" id="KW-0472">Membrane</keyword>
<evidence type="ECO:0000313" key="2">
    <source>
        <dbReference type="EMBL" id="GAW02867.1"/>
    </source>
</evidence>
<organism evidence="2 3">
    <name type="scientific">Lentinula edodes</name>
    <name type="common">Shiitake mushroom</name>
    <name type="synonym">Lentinus edodes</name>
    <dbReference type="NCBI Taxonomy" id="5353"/>
    <lineage>
        <taxon>Eukaryota</taxon>
        <taxon>Fungi</taxon>
        <taxon>Dikarya</taxon>
        <taxon>Basidiomycota</taxon>
        <taxon>Agaricomycotina</taxon>
        <taxon>Agaricomycetes</taxon>
        <taxon>Agaricomycetidae</taxon>
        <taxon>Agaricales</taxon>
        <taxon>Marasmiineae</taxon>
        <taxon>Omphalotaceae</taxon>
        <taxon>Lentinula</taxon>
    </lineage>
</organism>
<feature type="transmembrane region" description="Helical" evidence="1">
    <location>
        <begin position="64"/>
        <end position="85"/>
    </location>
</feature>
<protein>
    <submittedName>
        <fullName evidence="2">Uncharacterized protein</fullName>
    </submittedName>
</protein>
<reference evidence="2 3" key="2">
    <citation type="submission" date="2017-02" db="EMBL/GenBank/DDBJ databases">
        <title>A genome survey and senescence transcriptome analysis in Lentinula edodes.</title>
        <authorList>
            <person name="Sakamoto Y."/>
            <person name="Nakade K."/>
            <person name="Sato S."/>
            <person name="Yoshida Y."/>
            <person name="Miyazaki K."/>
            <person name="Natsume S."/>
            <person name="Konno N."/>
        </authorList>
    </citation>
    <scope>NUCLEOTIDE SEQUENCE [LARGE SCALE GENOMIC DNA]</scope>
    <source>
        <strain evidence="2 3">NBRC 111202</strain>
    </source>
</reference>
<keyword evidence="1" id="KW-1133">Transmembrane helix</keyword>
<comment type="caution">
    <text evidence="2">The sequence shown here is derived from an EMBL/GenBank/DDBJ whole genome shotgun (WGS) entry which is preliminary data.</text>
</comment>
<dbReference type="Proteomes" id="UP000188533">
    <property type="component" value="Unassembled WGS sequence"/>
</dbReference>
<evidence type="ECO:0000256" key="1">
    <source>
        <dbReference type="SAM" id="Phobius"/>
    </source>
</evidence>
<dbReference type="AlphaFoldDB" id="A0A1Q3E6H4"/>
<keyword evidence="3" id="KW-1185">Reference proteome</keyword>